<gene>
    <name evidence="1" type="ORF">SRAS04492_LOCUS8898</name>
</gene>
<sequence length="165" mass="19558">MIRAYLQGFERTIYDNQAISLDKDCFSDFYVIKQNEYMYLTHADPFENFFENFFPEIQILYLFFHMLGTQCDVGDTMNEFMVFCWYKGCWPKQILNDSINRVWYILREINTAAILWFEEIPSGDEIDPEADPQPYLKIAEQVGGSVAVILKELTDFKPVPREERT</sequence>
<evidence type="ECO:0000313" key="1">
    <source>
        <dbReference type="EMBL" id="CAE0237089.1"/>
    </source>
</evidence>
<reference evidence="1" key="1">
    <citation type="submission" date="2021-01" db="EMBL/GenBank/DDBJ databases">
        <authorList>
            <person name="Corre E."/>
            <person name="Pelletier E."/>
            <person name="Niang G."/>
            <person name="Scheremetjew M."/>
            <person name="Finn R."/>
            <person name="Kale V."/>
            <person name="Holt S."/>
            <person name="Cochrane G."/>
            <person name="Meng A."/>
            <person name="Brown T."/>
            <person name="Cohen L."/>
        </authorList>
    </citation>
    <scope>NUCLEOTIDE SEQUENCE</scope>
    <source>
        <strain evidence="1">Ras09</strain>
    </source>
</reference>
<dbReference type="EMBL" id="HBIA01017913">
    <property type="protein sequence ID" value="CAE0237089.1"/>
    <property type="molecule type" value="Transcribed_RNA"/>
</dbReference>
<accession>A0A7S3FXN9</accession>
<organism evidence="1">
    <name type="scientific">Strombidium rassoulzadegani</name>
    <dbReference type="NCBI Taxonomy" id="1082188"/>
    <lineage>
        <taxon>Eukaryota</taxon>
        <taxon>Sar</taxon>
        <taxon>Alveolata</taxon>
        <taxon>Ciliophora</taxon>
        <taxon>Intramacronucleata</taxon>
        <taxon>Spirotrichea</taxon>
        <taxon>Oligotrichia</taxon>
        <taxon>Strombidiidae</taxon>
        <taxon>Strombidium</taxon>
    </lineage>
</organism>
<dbReference type="AlphaFoldDB" id="A0A7S3FXN9"/>
<protein>
    <submittedName>
        <fullName evidence="1">Uncharacterized protein</fullName>
    </submittedName>
</protein>
<proteinExistence type="predicted"/>
<name>A0A7S3FXN9_9SPIT</name>